<dbReference type="Proteomes" id="UP000807025">
    <property type="component" value="Unassembled WGS sequence"/>
</dbReference>
<name>A0A9P6DBS0_PLEER</name>
<proteinExistence type="predicted"/>
<evidence type="ECO:0000313" key="1">
    <source>
        <dbReference type="EMBL" id="KAF9500781.1"/>
    </source>
</evidence>
<dbReference type="EMBL" id="MU154526">
    <property type="protein sequence ID" value="KAF9500781.1"/>
    <property type="molecule type" value="Genomic_DNA"/>
</dbReference>
<protein>
    <submittedName>
        <fullName evidence="1">Uncharacterized protein</fullName>
    </submittedName>
</protein>
<organism evidence="1 2">
    <name type="scientific">Pleurotus eryngii</name>
    <name type="common">Boletus of the steppes</name>
    <dbReference type="NCBI Taxonomy" id="5323"/>
    <lineage>
        <taxon>Eukaryota</taxon>
        <taxon>Fungi</taxon>
        <taxon>Dikarya</taxon>
        <taxon>Basidiomycota</taxon>
        <taxon>Agaricomycotina</taxon>
        <taxon>Agaricomycetes</taxon>
        <taxon>Agaricomycetidae</taxon>
        <taxon>Agaricales</taxon>
        <taxon>Pleurotineae</taxon>
        <taxon>Pleurotaceae</taxon>
        <taxon>Pleurotus</taxon>
    </lineage>
</organism>
<evidence type="ECO:0000313" key="2">
    <source>
        <dbReference type="Proteomes" id="UP000807025"/>
    </source>
</evidence>
<sequence length="447" mass="51482">MLPSVGTLMLTYTLYMRTHGHSDTRMCIYADHPTTFHINPTNPDSSTRHLSILHYSILINPSVLLACQRVRPLAPFVLLEAPRQLEGESRRISRPLVPLVPSSPRLPDFSGFRIFASATVSATHAIRTRSHLHSTNPTRPSPSTHQVIMHRATRIVSWYFRGSRDASFAFYAWWFCVLCYDNLLPSFCRVPSFCWFHTFIFVHVLRVSTFYAIPPAGFPIRIRIPPIPYHPISEKLHFLPPWTPFLALYVLSDSRCRSRLRALGVRFGDSASRFQAGWFRVCFLSSRPCPRTPARFVFGFRPQSHTHRELWRPRNYTIVRERREREAAKDPRNPIALLFRYSILVGFYACYGCDLGNGRWAIILRHSVSVLLVAVSRVMPYCTIVYGILPPLMRRVDARTPSLRLPVYQHFSVPTINHSVLGCLVPEFFFILPLPSTFVIRNSRFAA</sequence>
<gene>
    <name evidence="1" type="ORF">BDN71DRAFT_1047168</name>
</gene>
<reference evidence="1" key="1">
    <citation type="submission" date="2020-11" db="EMBL/GenBank/DDBJ databases">
        <authorList>
            <consortium name="DOE Joint Genome Institute"/>
            <person name="Ahrendt S."/>
            <person name="Riley R."/>
            <person name="Andreopoulos W."/>
            <person name="Labutti K."/>
            <person name="Pangilinan J."/>
            <person name="Ruiz-Duenas F.J."/>
            <person name="Barrasa J.M."/>
            <person name="Sanchez-Garcia M."/>
            <person name="Camarero S."/>
            <person name="Miyauchi S."/>
            <person name="Serrano A."/>
            <person name="Linde D."/>
            <person name="Babiker R."/>
            <person name="Drula E."/>
            <person name="Ayuso-Fernandez I."/>
            <person name="Pacheco R."/>
            <person name="Padilla G."/>
            <person name="Ferreira P."/>
            <person name="Barriuso J."/>
            <person name="Kellner H."/>
            <person name="Castanera R."/>
            <person name="Alfaro M."/>
            <person name="Ramirez L."/>
            <person name="Pisabarro A.G."/>
            <person name="Kuo A."/>
            <person name="Tritt A."/>
            <person name="Lipzen A."/>
            <person name="He G."/>
            <person name="Yan M."/>
            <person name="Ng V."/>
            <person name="Cullen D."/>
            <person name="Martin F."/>
            <person name="Rosso M.-N."/>
            <person name="Henrissat B."/>
            <person name="Hibbett D."/>
            <person name="Martinez A.T."/>
            <person name="Grigoriev I.V."/>
        </authorList>
    </citation>
    <scope>NUCLEOTIDE SEQUENCE</scope>
    <source>
        <strain evidence="1">ATCC 90797</strain>
    </source>
</reference>
<keyword evidence="2" id="KW-1185">Reference proteome</keyword>
<accession>A0A9P6DBS0</accession>
<comment type="caution">
    <text evidence="1">The sequence shown here is derived from an EMBL/GenBank/DDBJ whole genome shotgun (WGS) entry which is preliminary data.</text>
</comment>
<dbReference type="AlphaFoldDB" id="A0A9P6DBS0"/>